<proteinExistence type="predicted"/>
<name>A0A820EPZ2_9BILA</name>
<evidence type="ECO:0000313" key="2">
    <source>
        <dbReference type="EMBL" id="CAF4249374.1"/>
    </source>
</evidence>
<dbReference type="PANTHER" id="PTHR46579">
    <property type="entry name" value="F5/8 TYPE C DOMAIN-CONTAINING PROTEIN-RELATED"/>
    <property type="match status" value="1"/>
</dbReference>
<evidence type="ECO:0000313" key="1">
    <source>
        <dbReference type="EMBL" id="CAF2102182.1"/>
    </source>
</evidence>
<evidence type="ECO:0000313" key="3">
    <source>
        <dbReference type="Proteomes" id="UP000663866"/>
    </source>
</evidence>
<dbReference type="AlphaFoldDB" id="A0A820EPZ2"/>
<reference evidence="2" key="1">
    <citation type="submission" date="2021-02" db="EMBL/GenBank/DDBJ databases">
        <authorList>
            <person name="Nowell W R."/>
        </authorList>
    </citation>
    <scope>NUCLEOTIDE SEQUENCE</scope>
</reference>
<dbReference type="EMBL" id="CAJOBG010008680">
    <property type="protein sequence ID" value="CAF4249374.1"/>
    <property type="molecule type" value="Genomic_DNA"/>
</dbReference>
<evidence type="ECO:0008006" key="4">
    <source>
        <dbReference type="Google" id="ProtNLM"/>
    </source>
</evidence>
<accession>A0A820EPZ2</accession>
<comment type="caution">
    <text evidence="2">The sequence shown here is derived from an EMBL/GenBank/DDBJ whole genome shotgun (WGS) entry which is preliminary data.</text>
</comment>
<protein>
    <recommendedName>
        <fullName evidence="4">DUF4218 domain-containing protein</fullName>
    </recommendedName>
</protein>
<dbReference type="EMBL" id="CAJNRF010008518">
    <property type="protein sequence ID" value="CAF2102182.1"/>
    <property type="molecule type" value="Genomic_DNA"/>
</dbReference>
<gene>
    <name evidence="2" type="ORF">OVN521_LOCUS28936</name>
    <name evidence="1" type="ORF">WKI299_LOCUS20435</name>
</gene>
<dbReference type="Proteomes" id="UP000663856">
    <property type="component" value="Unassembled WGS sequence"/>
</dbReference>
<keyword evidence="3" id="KW-1185">Reference proteome</keyword>
<sequence>MGNDQYDELLETVKLNNEELASLTTDRDIKAAKLRHTESQMGLKGSCVLRELKYFDFGQSFVVDSLHNIYLGAFKRLLKLWLNPLYKSEPWSISAYLSNLADALKRVKFPSTTTRRPRSLIDYKKYKGSELRVLMLCGFPVFEKFMKKKYYEHFKQLVLAVHLAESRALTEKDIGAVHNLCYHFLLQFPNLYGKRHNVQVVHSLIHISESIRDFGPLTSYTTFNFESLLGEFSSQLNE</sequence>
<dbReference type="Proteomes" id="UP000663866">
    <property type="component" value="Unassembled WGS sequence"/>
</dbReference>
<dbReference type="PANTHER" id="PTHR46579:SF1">
    <property type="entry name" value="F5_8 TYPE C DOMAIN-CONTAINING PROTEIN"/>
    <property type="match status" value="1"/>
</dbReference>
<organism evidence="2 3">
    <name type="scientific">Rotaria magnacalcarata</name>
    <dbReference type="NCBI Taxonomy" id="392030"/>
    <lineage>
        <taxon>Eukaryota</taxon>
        <taxon>Metazoa</taxon>
        <taxon>Spiralia</taxon>
        <taxon>Gnathifera</taxon>
        <taxon>Rotifera</taxon>
        <taxon>Eurotatoria</taxon>
        <taxon>Bdelloidea</taxon>
        <taxon>Philodinida</taxon>
        <taxon>Philodinidae</taxon>
        <taxon>Rotaria</taxon>
    </lineage>
</organism>